<dbReference type="RefSeq" id="WP_036835815.1">
    <property type="nucleotide sequence ID" value="NZ_AVPG01000027.1"/>
</dbReference>
<sequence>MRTSPLAMAILYFIIGVIFTFSAVGSVEDTVWNFITILLVSVATIDFVVSIRFFTLHFRIKNKQKK</sequence>
<dbReference type="eggNOG" id="ENOG5033GXR">
    <property type="taxonomic scope" value="Bacteria"/>
</dbReference>
<evidence type="ECO:0000256" key="1">
    <source>
        <dbReference type="SAM" id="Phobius"/>
    </source>
</evidence>
<keyword evidence="1" id="KW-1133">Transmembrane helix</keyword>
<reference evidence="2 3" key="1">
    <citation type="submission" date="2013-08" db="EMBL/GenBank/DDBJ databases">
        <authorList>
            <person name="Huang J."/>
            <person name="Wang G."/>
        </authorList>
    </citation>
    <scope>NUCLEOTIDE SEQUENCE [LARGE SCALE GENOMIC DNA]</scope>
    <source>
        <strain evidence="2 3">JSM 072002</strain>
    </source>
</reference>
<keyword evidence="1" id="KW-0812">Transmembrane</keyword>
<proteinExistence type="predicted"/>
<name>A0A0A5HN79_9BACI</name>
<dbReference type="EMBL" id="AVPG01000027">
    <property type="protein sequence ID" value="KGX85067.1"/>
    <property type="molecule type" value="Genomic_DNA"/>
</dbReference>
<feature type="transmembrane region" description="Helical" evidence="1">
    <location>
        <begin position="31"/>
        <end position="56"/>
    </location>
</feature>
<keyword evidence="3" id="KW-1185">Reference proteome</keyword>
<organism evidence="2 3">
    <name type="scientific">Pontibacillus litoralis JSM 072002</name>
    <dbReference type="NCBI Taxonomy" id="1385512"/>
    <lineage>
        <taxon>Bacteria</taxon>
        <taxon>Bacillati</taxon>
        <taxon>Bacillota</taxon>
        <taxon>Bacilli</taxon>
        <taxon>Bacillales</taxon>
        <taxon>Bacillaceae</taxon>
        <taxon>Pontibacillus</taxon>
    </lineage>
</organism>
<dbReference type="OrthoDB" id="2355666at2"/>
<dbReference type="Proteomes" id="UP000030401">
    <property type="component" value="Unassembled WGS sequence"/>
</dbReference>
<evidence type="ECO:0008006" key="4">
    <source>
        <dbReference type="Google" id="ProtNLM"/>
    </source>
</evidence>
<feature type="transmembrane region" description="Helical" evidence="1">
    <location>
        <begin position="7"/>
        <end position="25"/>
    </location>
</feature>
<dbReference type="STRING" id="1385512.N784_11265"/>
<evidence type="ECO:0000313" key="2">
    <source>
        <dbReference type="EMBL" id="KGX85067.1"/>
    </source>
</evidence>
<comment type="caution">
    <text evidence="2">The sequence shown here is derived from an EMBL/GenBank/DDBJ whole genome shotgun (WGS) entry which is preliminary data.</text>
</comment>
<evidence type="ECO:0000313" key="3">
    <source>
        <dbReference type="Proteomes" id="UP000030401"/>
    </source>
</evidence>
<accession>A0A0A5HN79</accession>
<dbReference type="InterPro" id="IPR025426">
    <property type="entry name" value="DUF4305"/>
</dbReference>
<keyword evidence="1" id="KW-0472">Membrane</keyword>
<gene>
    <name evidence="2" type="ORF">N784_11265</name>
</gene>
<dbReference type="AlphaFoldDB" id="A0A0A5HN79"/>
<protein>
    <recommendedName>
        <fullName evidence="4">DUF4305 domain-containing protein</fullName>
    </recommendedName>
</protein>
<dbReference type="Pfam" id="PF14146">
    <property type="entry name" value="DUF4305"/>
    <property type="match status" value="1"/>
</dbReference>